<evidence type="ECO:0000313" key="3">
    <source>
        <dbReference type="EMBL" id="RBP09685.1"/>
    </source>
</evidence>
<keyword evidence="4" id="KW-1185">Reference proteome</keyword>
<dbReference type="OrthoDB" id="5354021at2"/>
<keyword evidence="1 3" id="KW-0808">Transferase</keyword>
<dbReference type="InterPro" id="IPR029044">
    <property type="entry name" value="Nucleotide-diphossugar_trans"/>
</dbReference>
<proteinExistence type="predicted"/>
<dbReference type="GO" id="GO:0016020">
    <property type="term" value="C:membrane"/>
    <property type="evidence" value="ECO:0007669"/>
    <property type="project" value="GOC"/>
</dbReference>
<reference evidence="3 4" key="1">
    <citation type="submission" date="2018-06" db="EMBL/GenBank/DDBJ databases">
        <title>Genomic Encyclopedia of Type Strains, Phase IV (KMG-IV): sequencing the most valuable type-strain genomes for metagenomic binning, comparative biology and taxonomic classification.</title>
        <authorList>
            <person name="Goeker M."/>
        </authorList>
    </citation>
    <scope>NUCLEOTIDE SEQUENCE [LARGE SCALE GENOMIC DNA]</scope>
    <source>
        <strain evidence="3 4">DSM 24875</strain>
    </source>
</reference>
<dbReference type="AlphaFoldDB" id="A0A366F7J5"/>
<comment type="caution">
    <text evidence="3">The sequence shown here is derived from an EMBL/GenBank/DDBJ whole genome shotgun (WGS) entry which is preliminary data.</text>
</comment>
<dbReference type="EMBL" id="QNRK01000021">
    <property type="protein sequence ID" value="RBP09685.1"/>
    <property type="molecule type" value="Genomic_DNA"/>
</dbReference>
<dbReference type="GO" id="GO:0016758">
    <property type="term" value="F:hexosyltransferase activity"/>
    <property type="evidence" value="ECO:0007669"/>
    <property type="project" value="TreeGrafter"/>
</dbReference>
<evidence type="ECO:0000256" key="1">
    <source>
        <dbReference type="ARBA" id="ARBA00022679"/>
    </source>
</evidence>
<dbReference type="InterPro" id="IPR007652">
    <property type="entry name" value="A1-4-GlycosylTfrase_dom"/>
</dbReference>
<dbReference type="SUPFAM" id="SSF53448">
    <property type="entry name" value="Nucleotide-diphospho-sugar transferases"/>
    <property type="match status" value="1"/>
</dbReference>
<evidence type="ECO:0000313" key="4">
    <source>
        <dbReference type="Proteomes" id="UP000253529"/>
    </source>
</evidence>
<dbReference type="PANTHER" id="PTHR12042">
    <property type="entry name" value="LACTOSYLCERAMIDE 4-ALPHA-GALACTOSYLTRANSFERASE ALPHA- 1,4-GALACTOSYLTRANSFERASE"/>
    <property type="match status" value="1"/>
</dbReference>
<dbReference type="Gene3D" id="3.90.550.20">
    <property type="match status" value="1"/>
</dbReference>
<dbReference type="GO" id="GO:0006688">
    <property type="term" value="P:glycosphingolipid biosynthetic process"/>
    <property type="evidence" value="ECO:0007669"/>
    <property type="project" value="TreeGrafter"/>
</dbReference>
<dbReference type="PANTHER" id="PTHR12042:SF21">
    <property type="entry name" value="ALPHA1,4-GALACTOSYLTRANSFERASE 1-RELATED"/>
    <property type="match status" value="1"/>
</dbReference>
<evidence type="ECO:0000259" key="2">
    <source>
        <dbReference type="Pfam" id="PF04572"/>
    </source>
</evidence>
<dbReference type="InterPro" id="IPR051981">
    <property type="entry name" value="Glycosyltransf_32"/>
</dbReference>
<dbReference type="Pfam" id="PF04572">
    <property type="entry name" value="Gb3_synth"/>
    <property type="match status" value="1"/>
</dbReference>
<sequence length="266" mass="30882">MNSLWIDDKLGCVEQLTMVSAVSMGHRFRLYSYNPERLRGVPNGVEVRDANEVVEYPALARYFDGGHRALGTDFFRYVMQAKGIGYWVDLDLYFLRPLDFRDDYVFGWEHETSINGAILRLPPDSAMVRELCEIPQLNWRPPFYGPRKTLQFYWRRLRQGDLRPEDYRWGTFGPAILTYLAKKYRVANQAQKQAVFYPVRHSDAKAFFGPPEWVERQITSETRAVHLWSSVLSREKTTAPAGSWLDIVCRRHGLTPAGVERERAAA</sequence>
<protein>
    <submittedName>
        <fullName evidence="3">Alpha 1,4-glycosyltransferase</fullName>
    </submittedName>
</protein>
<name>A0A366F7J5_9HYPH</name>
<accession>A0A366F7J5</accession>
<organism evidence="3 4">
    <name type="scientific">Roseiarcus fermentans</name>
    <dbReference type="NCBI Taxonomy" id="1473586"/>
    <lineage>
        <taxon>Bacteria</taxon>
        <taxon>Pseudomonadati</taxon>
        <taxon>Pseudomonadota</taxon>
        <taxon>Alphaproteobacteria</taxon>
        <taxon>Hyphomicrobiales</taxon>
        <taxon>Roseiarcaceae</taxon>
        <taxon>Roseiarcus</taxon>
    </lineage>
</organism>
<gene>
    <name evidence="3" type="ORF">DFR50_12129</name>
</gene>
<feature type="domain" description="Alpha 1,4-glycosyltransferase" evidence="2">
    <location>
        <begin position="166"/>
        <end position="252"/>
    </location>
</feature>
<dbReference type="Proteomes" id="UP000253529">
    <property type="component" value="Unassembled WGS sequence"/>
</dbReference>